<sequence>MNRSNSFLRDLRKAVRWHRRLLAGVSAAAAVYFALAAVSPEPPPTIAVLAAARDLPGGAVPSTSDLRTLHLPPAAAPTGVLRPGADFAKRVLAGPVRAGEPLTDARFLSPNALGPGLVAYPLRLDDADIAALLRVGDRIDVYGATSTGTALATLLADAARVIALPNPRASPSGSPGALIVVATSAETAAHLAQAGTNSRLTVALTASPATS</sequence>
<dbReference type="AlphaFoldDB" id="A0A4R7THE9"/>
<organism evidence="2 3">
    <name type="scientific">Kribbella voronezhensis</name>
    <dbReference type="NCBI Taxonomy" id="2512212"/>
    <lineage>
        <taxon>Bacteria</taxon>
        <taxon>Bacillati</taxon>
        <taxon>Actinomycetota</taxon>
        <taxon>Actinomycetes</taxon>
        <taxon>Propionibacteriales</taxon>
        <taxon>Kribbellaceae</taxon>
        <taxon>Kribbella</taxon>
    </lineage>
</organism>
<dbReference type="SMART" id="SM00858">
    <property type="entry name" value="SAF"/>
    <property type="match status" value="1"/>
</dbReference>
<keyword evidence="3" id="KW-1185">Reference proteome</keyword>
<name>A0A4R7THE9_9ACTN</name>
<protein>
    <submittedName>
        <fullName evidence="2">Flp pilus assembly protein CpaB</fullName>
    </submittedName>
</protein>
<dbReference type="OrthoDB" id="4808509at2"/>
<evidence type="ECO:0000313" key="2">
    <source>
        <dbReference type="EMBL" id="TDU91269.1"/>
    </source>
</evidence>
<dbReference type="Proteomes" id="UP000295151">
    <property type="component" value="Unassembled WGS sequence"/>
</dbReference>
<dbReference type="EMBL" id="SOCE01000001">
    <property type="protein sequence ID" value="TDU91269.1"/>
    <property type="molecule type" value="Genomic_DNA"/>
</dbReference>
<dbReference type="InterPro" id="IPR013974">
    <property type="entry name" value="SAF"/>
</dbReference>
<comment type="caution">
    <text evidence="2">The sequence shown here is derived from an EMBL/GenBank/DDBJ whole genome shotgun (WGS) entry which is preliminary data.</text>
</comment>
<evidence type="ECO:0000259" key="1">
    <source>
        <dbReference type="SMART" id="SM00858"/>
    </source>
</evidence>
<dbReference type="RefSeq" id="WP_133981042.1">
    <property type="nucleotide sequence ID" value="NZ_SOCE01000001.1"/>
</dbReference>
<feature type="domain" description="SAF" evidence="1">
    <location>
        <begin position="46"/>
        <end position="108"/>
    </location>
</feature>
<proteinExistence type="predicted"/>
<accession>A0A4R7THE9</accession>
<reference evidence="2 3" key="1">
    <citation type="submission" date="2019-03" db="EMBL/GenBank/DDBJ databases">
        <title>Genomic Encyclopedia of Type Strains, Phase III (KMG-III): the genomes of soil and plant-associated and newly described type strains.</title>
        <authorList>
            <person name="Whitman W."/>
        </authorList>
    </citation>
    <scope>NUCLEOTIDE SEQUENCE [LARGE SCALE GENOMIC DNA]</scope>
    <source>
        <strain evidence="2 3">VKM Ac-2575</strain>
    </source>
</reference>
<evidence type="ECO:0000313" key="3">
    <source>
        <dbReference type="Proteomes" id="UP000295151"/>
    </source>
</evidence>
<gene>
    <name evidence="2" type="ORF">EV138_4872</name>
</gene>
<dbReference type="CDD" id="cd11614">
    <property type="entry name" value="SAF_CpaB_FlgA_like"/>
    <property type="match status" value="1"/>
</dbReference>